<dbReference type="PANTHER" id="PTHR42110">
    <property type="entry name" value="L-ASPARAGINASE, PUTATIVE (AFU_ORTHOLOGUE AFUA_3G11890)-RELATED"/>
    <property type="match status" value="1"/>
</dbReference>
<evidence type="ECO:0000313" key="1">
    <source>
        <dbReference type="EMBL" id="MBA4610829.1"/>
    </source>
</evidence>
<comment type="caution">
    <text evidence="1">The sequence shown here is derived from an EMBL/GenBank/DDBJ whole genome shotgun (WGS) entry which is preliminary data.</text>
</comment>
<dbReference type="InterPro" id="IPR010349">
    <property type="entry name" value="Asparaginase_II"/>
</dbReference>
<evidence type="ECO:0000313" key="2">
    <source>
        <dbReference type="Proteomes" id="UP000559404"/>
    </source>
</evidence>
<sequence>MDNPVLVEVLRGETVESRHRGTLAVVDADGALVAGIGGVAAPVFPRSAVKALQALPLVESGAADALDLSPAELALACASHNGEQVHVNAARVMLMKAGLDESALECGSHWPKRMQDVAHLHQIDESPCPLHNNCSGKHAGFLGLARTLGVPTQGYVEPDHPVQQEVRAALEEISGVSLTHAARGTDGCSIPTYAMPLDALALAFARFGTGAGLSPLRAEAAERLYDACVEAPFMVAGTERFCTDVMELFGGRVFVKTGAEGVFAAALPELGFGVALKCEDGGTRASQVMMAAVLEALLDLDEDERKGLEPWLRPRLDNWNGRVVGAVRPVAEAFAPLRALA</sequence>
<keyword evidence="2" id="KW-1185">Reference proteome</keyword>
<accession>A0A838XHF4</accession>
<reference evidence="1 2" key="1">
    <citation type="submission" date="2020-07" db="EMBL/GenBank/DDBJ databases">
        <authorList>
            <person name="Li M."/>
        </authorList>
    </citation>
    <scope>NUCLEOTIDE SEQUENCE [LARGE SCALE GENOMIC DNA]</scope>
    <source>
        <strain evidence="1 2">DSM 23284</strain>
    </source>
</reference>
<gene>
    <name evidence="1" type="ORF">H1W37_04150</name>
</gene>
<name>A0A838XHF4_9HYPH</name>
<dbReference type="RefSeq" id="WP_181759030.1">
    <property type="nucleotide sequence ID" value="NZ_BMCR01000004.1"/>
</dbReference>
<dbReference type="EMBL" id="JACEON010000003">
    <property type="protein sequence ID" value="MBA4610829.1"/>
    <property type="molecule type" value="Genomic_DNA"/>
</dbReference>
<reference evidence="1 2" key="2">
    <citation type="submission" date="2020-08" db="EMBL/GenBank/DDBJ databases">
        <title>Stappia taiwanensis sp. nov., isolated from a coastal thermal spring.</title>
        <authorList>
            <person name="Kampfer P."/>
        </authorList>
    </citation>
    <scope>NUCLEOTIDE SEQUENCE [LARGE SCALE GENOMIC DNA]</scope>
    <source>
        <strain evidence="1 2">DSM 23284</strain>
    </source>
</reference>
<protein>
    <submittedName>
        <fullName evidence="1">Asparaginase</fullName>
    </submittedName>
</protein>
<dbReference type="Proteomes" id="UP000559404">
    <property type="component" value="Unassembled WGS sequence"/>
</dbReference>
<dbReference type="Pfam" id="PF06089">
    <property type="entry name" value="Asparaginase_II"/>
    <property type="match status" value="1"/>
</dbReference>
<dbReference type="PANTHER" id="PTHR42110:SF1">
    <property type="entry name" value="L-ASPARAGINASE, PUTATIVE (AFU_ORTHOLOGUE AFUA_3G11890)-RELATED"/>
    <property type="match status" value="1"/>
</dbReference>
<proteinExistence type="predicted"/>
<organism evidence="1 2">
    <name type="scientific">Stappia taiwanensis</name>
    <dbReference type="NCBI Taxonomy" id="992267"/>
    <lineage>
        <taxon>Bacteria</taxon>
        <taxon>Pseudomonadati</taxon>
        <taxon>Pseudomonadota</taxon>
        <taxon>Alphaproteobacteria</taxon>
        <taxon>Hyphomicrobiales</taxon>
        <taxon>Stappiaceae</taxon>
        <taxon>Stappia</taxon>
    </lineage>
</organism>
<dbReference type="AlphaFoldDB" id="A0A838XHF4"/>